<proteinExistence type="predicted"/>
<keyword evidence="1" id="KW-0472">Membrane</keyword>
<comment type="caution">
    <text evidence="2">The sequence shown here is derived from an EMBL/GenBank/DDBJ whole genome shotgun (WGS) entry which is preliminary data.</text>
</comment>
<dbReference type="EMBL" id="JAVIJC010000019">
    <property type="protein sequence ID" value="MDX8493605.1"/>
    <property type="molecule type" value="Genomic_DNA"/>
</dbReference>
<sequence>MLKLRPFAAAFAIALLVAGVFRRSGYHSYGLIDTAVLILFLIFIWWLISDFSGGKKPVLTDAKEGVDNSLAFRFGKFLNRVFRRGCSV</sequence>
<evidence type="ECO:0000313" key="2">
    <source>
        <dbReference type="EMBL" id="MDX8493605.1"/>
    </source>
</evidence>
<evidence type="ECO:0000256" key="1">
    <source>
        <dbReference type="SAM" id="Phobius"/>
    </source>
</evidence>
<evidence type="ECO:0000313" key="3">
    <source>
        <dbReference type="Proteomes" id="UP001271249"/>
    </source>
</evidence>
<name>A0ABU4Z320_9HYPH</name>
<feature type="transmembrane region" description="Helical" evidence="1">
    <location>
        <begin position="32"/>
        <end position="48"/>
    </location>
</feature>
<keyword evidence="1" id="KW-0812">Transmembrane</keyword>
<accession>A0ABU4Z320</accession>
<keyword evidence="3" id="KW-1185">Reference proteome</keyword>
<dbReference type="RefSeq" id="WP_320227525.1">
    <property type="nucleotide sequence ID" value="NZ_JAVIJC010000019.1"/>
</dbReference>
<reference evidence="2 3" key="1">
    <citation type="submission" date="2023-08" db="EMBL/GenBank/DDBJ databases">
        <title>Implementing the SeqCode for naming new Mesorhizobium species isolated from Vachellia karroo root nodules.</title>
        <authorList>
            <person name="Van Lill M."/>
        </authorList>
    </citation>
    <scope>NUCLEOTIDE SEQUENCE [LARGE SCALE GENOMIC DNA]</scope>
    <source>
        <strain evidence="2 3">VK22B</strain>
    </source>
</reference>
<organism evidence="2 3">
    <name type="scientific">Mesorhizobium captivum</name>
    <dbReference type="NCBI Taxonomy" id="3072319"/>
    <lineage>
        <taxon>Bacteria</taxon>
        <taxon>Pseudomonadati</taxon>
        <taxon>Pseudomonadota</taxon>
        <taxon>Alphaproteobacteria</taxon>
        <taxon>Hyphomicrobiales</taxon>
        <taxon>Phyllobacteriaceae</taxon>
        <taxon>Mesorhizobium</taxon>
    </lineage>
</organism>
<dbReference type="Proteomes" id="UP001271249">
    <property type="component" value="Unassembled WGS sequence"/>
</dbReference>
<protein>
    <submittedName>
        <fullName evidence="2">Uncharacterized protein</fullName>
    </submittedName>
</protein>
<gene>
    <name evidence="2" type="ORF">RFN29_18730</name>
</gene>
<keyword evidence="1" id="KW-1133">Transmembrane helix</keyword>